<dbReference type="InterPro" id="IPR058647">
    <property type="entry name" value="BSH_CzcB-like"/>
</dbReference>
<dbReference type="PANTHER" id="PTHR30097:SF4">
    <property type="entry name" value="SLR6042 PROTEIN"/>
    <property type="match status" value="1"/>
</dbReference>
<dbReference type="GO" id="GO:0060003">
    <property type="term" value="P:copper ion export"/>
    <property type="evidence" value="ECO:0007669"/>
    <property type="project" value="TreeGrafter"/>
</dbReference>
<dbReference type="PANTHER" id="PTHR30097">
    <property type="entry name" value="CATION EFFLUX SYSTEM PROTEIN CUSB"/>
    <property type="match status" value="1"/>
</dbReference>
<dbReference type="GO" id="GO:0030288">
    <property type="term" value="C:outer membrane-bounded periplasmic space"/>
    <property type="evidence" value="ECO:0007669"/>
    <property type="project" value="TreeGrafter"/>
</dbReference>
<protein>
    <recommendedName>
        <fullName evidence="2">CzcB-like barrel-sandwich hybrid domain-containing protein</fullName>
    </recommendedName>
</protein>
<feature type="non-terminal residue" evidence="3">
    <location>
        <position position="167"/>
    </location>
</feature>
<sequence length="167" mass="18438">MKYKKLVVLAVVLSVAILAMVIARPDSDYTHDAPNKDAQFEVRDEYADKQEHEEGQIIELSEEQINEVGIELATAGDGKLEVSVSLPGEIAINSDRMAHIVPRVSGVVQEVTKKLGDTVKIGEVMAVIRSRDLADAKAGYLAAIERYELAKTVFEREEGLWKEKISS</sequence>
<evidence type="ECO:0000259" key="2">
    <source>
        <dbReference type="Pfam" id="PF25973"/>
    </source>
</evidence>
<evidence type="ECO:0000313" key="3">
    <source>
        <dbReference type="EMBL" id="GAI31717.1"/>
    </source>
</evidence>
<dbReference type="Gene3D" id="2.40.50.100">
    <property type="match status" value="1"/>
</dbReference>
<dbReference type="GO" id="GO:0015679">
    <property type="term" value="P:plasma membrane copper ion transport"/>
    <property type="evidence" value="ECO:0007669"/>
    <property type="project" value="TreeGrafter"/>
</dbReference>
<dbReference type="EMBL" id="BARV01016908">
    <property type="protein sequence ID" value="GAI31717.1"/>
    <property type="molecule type" value="Genomic_DNA"/>
</dbReference>
<accession>X1MJ97</accession>
<dbReference type="Pfam" id="PF25973">
    <property type="entry name" value="BSH_CzcB"/>
    <property type="match status" value="1"/>
</dbReference>
<keyword evidence="1" id="KW-0813">Transport</keyword>
<feature type="domain" description="CzcB-like barrel-sandwich hybrid" evidence="2">
    <location>
        <begin position="96"/>
        <end position="141"/>
    </location>
</feature>
<organism evidence="3">
    <name type="scientific">marine sediment metagenome</name>
    <dbReference type="NCBI Taxonomy" id="412755"/>
    <lineage>
        <taxon>unclassified sequences</taxon>
        <taxon>metagenomes</taxon>
        <taxon>ecological metagenomes</taxon>
    </lineage>
</organism>
<dbReference type="AlphaFoldDB" id="X1MJ97"/>
<name>X1MJ97_9ZZZZ</name>
<comment type="caution">
    <text evidence="3">The sequence shown here is derived from an EMBL/GenBank/DDBJ whole genome shotgun (WGS) entry which is preliminary data.</text>
</comment>
<gene>
    <name evidence="3" type="ORF">S06H3_28908</name>
</gene>
<evidence type="ECO:0000256" key="1">
    <source>
        <dbReference type="ARBA" id="ARBA00022448"/>
    </source>
</evidence>
<dbReference type="SUPFAM" id="SSF111369">
    <property type="entry name" value="HlyD-like secretion proteins"/>
    <property type="match status" value="1"/>
</dbReference>
<dbReference type="InterPro" id="IPR051909">
    <property type="entry name" value="MFP_Cation_Efflux"/>
</dbReference>
<proteinExistence type="predicted"/>
<dbReference type="GO" id="GO:0046914">
    <property type="term" value="F:transition metal ion binding"/>
    <property type="evidence" value="ECO:0007669"/>
    <property type="project" value="TreeGrafter"/>
</dbReference>
<reference evidence="3" key="1">
    <citation type="journal article" date="2014" name="Front. Microbiol.">
        <title>High frequency of phylogenetically diverse reductive dehalogenase-homologous genes in deep subseafloor sedimentary metagenomes.</title>
        <authorList>
            <person name="Kawai M."/>
            <person name="Futagami T."/>
            <person name="Toyoda A."/>
            <person name="Takaki Y."/>
            <person name="Nishi S."/>
            <person name="Hori S."/>
            <person name="Arai W."/>
            <person name="Tsubouchi T."/>
            <person name="Morono Y."/>
            <person name="Uchiyama I."/>
            <person name="Ito T."/>
            <person name="Fujiyama A."/>
            <person name="Inagaki F."/>
            <person name="Takami H."/>
        </authorList>
    </citation>
    <scope>NUCLEOTIDE SEQUENCE</scope>
    <source>
        <strain evidence="3">Expedition CK06-06</strain>
    </source>
</reference>